<protein>
    <submittedName>
        <fullName evidence="2">Uncharacterized protein</fullName>
    </submittedName>
</protein>
<feature type="compositionally biased region" description="Polar residues" evidence="1">
    <location>
        <begin position="22"/>
        <end position="32"/>
    </location>
</feature>
<dbReference type="Proteomes" id="UP000298390">
    <property type="component" value="Unassembled WGS sequence"/>
</dbReference>
<comment type="caution">
    <text evidence="2">The sequence shown here is derived from an EMBL/GenBank/DDBJ whole genome shotgun (WGS) entry which is preliminary data.</text>
</comment>
<organism evidence="2 3">
    <name type="scientific">Rhodofomes roseus</name>
    <dbReference type="NCBI Taxonomy" id="34475"/>
    <lineage>
        <taxon>Eukaryota</taxon>
        <taxon>Fungi</taxon>
        <taxon>Dikarya</taxon>
        <taxon>Basidiomycota</taxon>
        <taxon>Agaricomycotina</taxon>
        <taxon>Agaricomycetes</taxon>
        <taxon>Polyporales</taxon>
        <taxon>Rhodofomes</taxon>
    </lineage>
</organism>
<evidence type="ECO:0000313" key="3">
    <source>
        <dbReference type="Proteomes" id="UP000298390"/>
    </source>
</evidence>
<evidence type="ECO:0000313" key="2">
    <source>
        <dbReference type="EMBL" id="TFY51425.1"/>
    </source>
</evidence>
<dbReference type="EMBL" id="SEKV01001189">
    <property type="protein sequence ID" value="TFY51425.1"/>
    <property type="molecule type" value="Genomic_DNA"/>
</dbReference>
<evidence type="ECO:0000256" key="1">
    <source>
        <dbReference type="SAM" id="MobiDB-lite"/>
    </source>
</evidence>
<proteinExistence type="predicted"/>
<dbReference type="AlphaFoldDB" id="A0A4Y9XMV8"/>
<sequence>MFTSFPVERTQESPPPLPPQGEEQNNPTPDAHSTTSSTYVFSSSQLSTQLHTYNNPAFMILVDVQVCPEPERDKDYEEWTVDCSPERPLASGHIVTLQSGDQEIGTWRISRVSALTRHWVTFRTAGGPHLRAPIPWTHLSYFEGYTHTMLYTVLSNYPPPHHSYAHKPTFQQLEVNPYEFEIPKRELPSLRIRLERNPKMKTLLALLRSKNTAEAAGSGEQARP</sequence>
<reference evidence="2 3" key="1">
    <citation type="submission" date="2019-01" db="EMBL/GenBank/DDBJ databases">
        <title>Genome sequencing of the rare red list fungi Fomitopsis rosea.</title>
        <authorList>
            <person name="Buettner E."/>
            <person name="Kellner H."/>
        </authorList>
    </citation>
    <scope>NUCLEOTIDE SEQUENCE [LARGE SCALE GENOMIC DNA]</scope>
    <source>
        <strain evidence="2 3">DSM 105464</strain>
    </source>
</reference>
<accession>A0A4Y9XMV8</accession>
<name>A0A4Y9XMV8_9APHY</name>
<feature type="region of interest" description="Disordered" evidence="1">
    <location>
        <begin position="1"/>
        <end position="39"/>
    </location>
</feature>
<gene>
    <name evidence="2" type="ORF">EVJ58_g10575</name>
</gene>